<dbReference type="EMBL" id="BAAAVM010000026">
    <property type="protein sequence ID" value="GAA3135756.1"/>
    <property type="molecule type" value="Genomic_DNA"/>
</dbReference>
<organism evidence="2 3">
    <name type="scientific">Streptomyces rameus</name>
    <dbReference type="NCBI Taxonomy" id="68261"/>
    <lineage>
        <taxon>Bacteria</taxon>
        <taxon>Bacillati</taxon>
        <taxon>Actinomycetota</taxon>
        <taxon>Actinomycetes</taxon>
        <taxon>Kitasatosporales</taxon>
        <taxon>Streptomycetaceae</taxon>
        <taxon>Streptomyces</taxon>
    </lineage>
</organism>
<dbReference type="RefSeq" id="WP_345049544.1">
    <property type="nucleotide sequence ID" value="NZ_BAAAVM010000026.1"/>
</dbReference>
<evidence type="ECO:0000313" key="3">
    <source>
        <dbReference type="Proteomes" id="UP001500893"/>
    </source>
</evidence>
<reference evidence="3" key="1">
    <citation type="journal article" date="2019" name="Int. J. Syst. Evol. Microbiol.">
        <title>The Global Catalogue of Microorganisms (GCM) 10K type strain sequencing project: providing services to taxonomists for standard genome sequencing and annotation.</title>
        <authorList>
            <consortium name="The Broad Institute Genomics Platform"/>
            <consortium name="The Broad Institute Genome Sequencing Center for Infectious Disease"/>
            <person name="Wu L."/>
            <person name="Ma J."/>
        </authorList>
    </citation>
    <scope>NUCLEOTIDE SEQUENCE [LARGE SCALE GENOMIC DNA]</scope>
    <source>
        <strain evidence="3">JCM 11574</strain>
    </source>
</reference>
<proteinExistence type="predicted"/>
<keyword evidence="1" id="KW-1133">Transmembrane helix</keyword>
<name>A0ABP6N4C5_9ACTN</name>
<feature type="transmembrane region" description="Helical" evidence="1">
    <location>
        <begin position="52"/>
        <end position="72"/>
    </location>
</feature>
<evidence type="ECO:0000256" key="1">
    <source>
        <dbReference type="SAM" id="Phobius"/>
    </source>
</evidence>
<keyword evidence="1" id="KW-0812">Transmembrane</keyword>
<evidence type="ECO:0000313" key="2">
    <source>
        <dbReference type="EMBL" id="GAA3135756.1"/>
    </source>
</evidence>
<accession>A0ABP6N4C5</accession>
<comment type="caution">
    <text evidence="2">The sequence shown here is derived from an EMBL/GenBank/DDBJ whole genome shotgun (WGS) entry which is preliminary data.</text>
</comment>
<gene>
    <name evidence="2" type="ORF">GCM10010521_22250</name>
</gene>
<protein>
    <submittedName>
        <fullName evidence="2">Uncharacterized protein</fullName>
    </submittedName>
</protein>
<sequence>MSTGTNQPQQPPAAPPPATDPVLLLVLGIVIAFVLGATLYLCLAHPSLTGPIGAVCGVASALIAALAVAFALRRR</sequence>
<dbReference type="Proteomes" id="UP001500893">
    <property type="component" value="Unassembled WGS sequence"/>
</dbReference>
<keyword evidence="3" id="KW-1185">Reference proteome</keyword>
<feature type="transmembrane region" description="Helical" evidence="1">
    <location>
        <begin position="21"/>
        <end position="40"/>
    </location>
</feature>
<keyword evidence="1" id="KW-0472">Membrane</keyword>